<dbReference type="PANTHER" id="PTHR12714">
    <property type="entry name" value="PROTEIN-S ISOPRENYLCYSTEINE O-METHYLTRANSFERASE"/>
    <property type="match status" value="1"/>
</dbReference>
<proteinExistence type="inferred from homology"/>
<evidence type="ECO:0000256" key="2">
    <source>
        <dbReference type="ARBA" id="ARBA00022692"/>
    </source>
</evidence>
<protein>
    <recommendedName>
        <fullName evidence="5">Protein-S-isoprenylcysteine O-methyltransferase</fullName>
        <ecNumber evidence="5">2.1.1.100</ecNumber>
    </recommendedName>
</protein>
<keyword evidence="3 5" id="KW-1133">Transmembrane helix</keyword>
<keyword evidence="4 5" id="KW-0472">Membrane</keyword>
<dbReference type="EC" id="2.1.1.100" evidence="5"/>
<evidence type="ECO:0000313" key="6">
    <source>
        <dbReference type="EMBL" id="KLO17802.1"/>
    </source>
</evidence>
<dbReference type="GO" id="GO:0004671">
    <property type="term" value="F:protein C-terminal S-isoprenylcysteine carboxyl O-methyltransferase activity"/>
    <property type="evidence" value="ECO:0007669"/>
    <property type="project" value="UniProtKB-EC"/>
</dbReference>
<keyword evidence="5" id="KW-0808">Transferase</keyword>
<feature type="transmembrane region" description="Helical" evidence="5">
    <location>
        <begin position="210"/>
        <end position="229"/>
    </location>
</feature>
<dbReference type="GO" id="GO:0032259">
    <property type="term" value="P:methylation"/>
    <property type="evidence" value="ECO:0007669"/>
    <property type="project" value="UniProtKB-KW"/>
</dbReference>
<keyword evidence="5" id="KW-0949">S-adenosyl-L-methionine</keyword>
<dbReference type="InterPro" id="IPR007269">
    <property type="entry name" value="ICMT_MeTrfase"/>
</dbReference>
<comment type="catalytic activity">
    <reaction evidence="5">
        <text>[protein]-C-terminal S-[(2E,6E)-farnesyl]-L-cysteine + S-adenosyl-L-methionine = [protein]-C-terminal S-[(2E,6E)-farnesyl]-L-cysteine methyl ester + S-adenosyl-L-homocysteine</text>
        <dbReference type="Rhea" id="RHEA:21672"/>
        <dbReference type="Rhea" id="RHEA-COMP:12125"/>
        <dbReference type="Rhea" id="RHEA-COMP:12126"/>
        <dbReference type="ChEBI" id="CHEBI:57856"/>
        <dbReference type="ChEBI" id="CHEBI:59789"/>
        <dbReference type="ChEBI" id="CHEBI:90510"/>
        <dbReference type="ChEBI" id="CHEBI:90511"/>
        <dbReference type="EC" id="2.1.1.100"/>
    </reaction>
</comment>
<dbReference type="AlphaFoldDB" id="A0A0H2S1Q5"/>
<reference evidence="6 7" key="1">
    <citation type="submission" date="2015-04" db="EMBL/GenBank/DDBJ databases">
        <title>Complete genome sequence of Schizopora paradoxa KUC8140, a cosmopolitan wood degrader in East Asia.</title>
        <authorList>
            <consortium name="DOE Joint Genome Institute"/>
            <person name="Min B."/>
            <person name="Park H."/>
            <person name="Jang Y."/>
            <person name="Kim J.-J."/>
            <person name="Kim K.H."/>
            <person name="Pangilinan J."/>
            <person name="Lipzen A."/>
            <person name="Riley R."/>
            <person name="Grigoriev I.V."/>
            <person name="Spatafora J.W."/>
            <person name="Choi I.-G."/>
        </authorList>
    </citation>
    <scope>NUCLEOTIDE SEQUENCE [LARGE SCALE GENOMIC DNA]</scope>
    <source>
        <strain evidence="6 7">KUC8140</strain>
    </source>
</reference>
<dbReference type="Gene3D" id="1.20.120.1630">
    <property type="match status" value="1"/>
</dbReference>
<feature type="transmembrane region" description="Helical" evidence="5">
    <location>
        <begin position="6"/>
        <end position="25"/>
    </location>
</feature>
<feature type="transmembrane region" description="Helical" evidence="5">
    <location>
        <begin position="160"/>
        <end position="179"/>
    </location>
</feature>
<evidence type="ECO:0000256" key="1">
    <source>
        <dbReference type="ARBA" id="ARBA00004141"/>
    </source>
</evidence>
<dbReference type="GO" id="GO:0005789">
    <property type="term" value="C:endoplasmic reticulum membrane"/>
    <property type="evidence" value="ECO:0007669"/>
    <property type="project" value="UniProtKB-SubCell"/>
</dbReference>
<sequence>MNVLGLIFKVVLLGLSGKSFAIAFLPPNPPTQKKLRVNFFEVYTPYIVITLTSIFWAIMSLDALATALNSGLQVVSASSTDVVGAYICPSRTSNKAGDFRDLSTSLALLFQAALLTISAVGRLWCYRTLGKQFRFEVSLQDKHRLVTSGPYAFVRHPSYLMLYGSYIGSVGMMLAKGAWMRECFLQTFGETFMRVIGGEQRLGALLNHSAMDYAMFSLFSAWVVAIIYCERSLVARSLSEDEVLKNEFGKEWIEYARRVPWRFLPFVY</sequence>
<name>A0A0H2S1Q5_9AGAM</name>
<feature type="transmembrane region" description="Helical" evidence="5">
    <location>
        <begin position="106"/>
        <end position="125"/>
    </location>
</feature>
<dbReference type="EMBL" id="KQ085901">
    <property type="protein sequence ID" value="KLO17802.1"/>
    <property type="molecule type" value="Genomic_DNA"/>
</dbReference>
<evidence type="ECO:0000256" key="4">
    <source>
        <dbReference type="ARBA" id="ARBA00023136"/>
    </source>
</evidence>
<keyword evidence="2 5" id="KW-0812">Transmembrane</keyword>
<dbReference type="PANTHER" id="PTHR12714:SF9">
    <property type="entry name" value="PROTEIN-S-ISOPRENYLCYSTEINE O-METHYLTRANSFERASE"/>
    <property type="match status" value="1"/>
</dbReference>
<comment type="subcellular location">
    <subcellularLocation>
        <location evidence="5">Endoplasmic reticulum membrane</location>
        <topology evidence="5">Multi-pass membrane protein</topology>
    </subcellularLocation>
    <subcellularLocation>
        <location evidence="1">Membrane</location>
        <topology evidence="1">Multi-pass membrane protein</topology>
    </subcellularLocation>
</comment>
<organism evidence="6 7">
    <name type="scientific">Schizopora paradoxa</name>
    <dbReference type="NCBI Taxonomy" id="27342"/>
    <lineage>
        <taxon>Eukaryota</taxon>
        <taxon>Fungi</taxon>
        <taxon>Dikarya</taxon>
        <taxon>Basidiomycota</taxon>
        <taxon>Agaricomycotina</taxon>
        <taxon>Agaricomycetes</taxon>
        <taxon>Hymenochaetales</taxon>
        <taxon>Schizoporaceae</taxon>
        <taxon>Schizopora</taxon>
    </lineage>
</organism>
<evidence type="ECO:0000256" key="5">
    <source>
        <dbReference type="RuleBase" id="RU362022"/>
    </source>
</evidence>
<evidence type="ECO:0000256" key="3">
    <source>
        <dbReference type="ARBA" id="ARBA00022989"/>
    </source>
</evidence>
<dbReference type="OrthoDB" id="422086at2759"/>
<dbReference type="Proteomes" id="UP000053477">
    <property type="component" value="Unassembled WGS sequence"/>
</dbReference>
<gene>
    <name evidence="6" type="ORF">SCHPADRAFT_900350</name>
</gene>
<feature type="transmembrane region" description="Helical" evidence="5">
    <location>
        <begin position="37"/>
        <end position="59"/>
    </location>
</feature>
<keyword evidence="5" id="KW-0256">Endoplasmic reticulum</keyword>
<comment type="similarity">
    <text evidence="5">Belongs to the class VI-like SAM-binding methyltransferase superfamily. Isoprenylcysteine carboxyl methyltransferase family.</text>
</comment>
<dbReference type="Pfam" id="PF04140">
    <property type="entry name" value="ICMT"/>
    <property type="match status" value="1"/>
</dbReference>
<dbReference type="InParanoid" id="A0A0H2S1Q5"/>
<keyword evidence="5" id="KW-0489">Methyltransferase</keyword>
<accession>A0A0H2S1Q5</accession>
<keyword evidence="7" id="KW-1185">Reference proteome</keyword>
<evidence type="ECO:0000313" key="7">
    <source>
        <dbReference type="Proteomes" id="UP000053477"/>
    </source>
</evidence>